<comment type="caution">
    <text evidence="11">The sequence shown here is derived from an EMBL/GenBank/DDBJ whole genome shotgun (WGS) entry which is preliminary data.</text>
</comment>
<reference evidence="11" key="1">
    <citation type="submission" date="2020-03" db="EMBL/GenBank/DDBJ databases">
        <title>Hybrid Assembly of Korean Phytophthora infestans isolates.</title>
        <authorList>
            <person name="Prokchorchik M."/>
            <person name="Lee Y."/>
            <person name="Seo J."/>
            <person name="Cho J.-H."/>
            <person name="Park Y.-E."/>
            <person name="Jang D.-C."/>
            <person name="Im J.-S."/>
            <person name="Choi J.-G."/>
            <person name="Park H.-J."/>
            <person name="Lee G.-B."/>
            <person name="Lee Y.-G."/>
            <person name="Hong S.-Y."/>
            <person name="Cho K."/>
            <person name="Sohn K.H."/>
        </authorList>
    </citation>
    <scope>NUCLEOTIDE SEQUENCE</scope>
    <source>
        <strain evidence="11">KR_2_A2</strain>
    </source>
</reference>
<feature type="region of interest" description="Disordered" evidence="8">
    <location>
        <begin position="339"/>
        <end position="381"/>
    </location>
</feature>
<keyword evidence="5" id="KW-0479">Metal-binding</keyword>
<dbReference type="Pfam" id="PF13359">
    <property type="entry name" value="DDE_Tnp_4"/>
    <property type="match status" value="1"/>
</dbReference>
<evidence type="ECO:0000256" key="4">
    <source>
        <dbReference type="ARBA" id="ARBA00022722"/>
    </source>
</evidence>
<protein>
    <submittedName>
        <fullName evidence="11">DDE superfamily endonuclease</fullName>
    </submittedName>
</protein>
<evidence type="ECO:0000256" key="3">
    <source>
        <dbReference type="ARBA" id="ARBA00006958"/>
    </source>
</evidence>
<evidence type="ECO:0000256" key="6">
    <source>
        <dbReference type="ARBA" id="ARBA00022801"/>
    </source>
</evidence>
<evidence type="ECO:0000313" key="12">
    <source>
        <dbReference type="Proteomes" id="UP000704712"/>
    </source>
</evidence>
<dbReference type="PANTHER" id="PTHR22930:SF259">
    <property type="entry name" value="OS08G0106900 PROTEIN"/>
    <property type="match status" value="1"/>
</dbReference>
<dbReference type="InterPro" id="IPR027806">
    <property type="entry name" value="HARBI1_dom"/>
</dbReference>
<dbReference type="EMBL" id="JAACNO010000857">
    <property type="protein sequence ID" value="KAF4144430.1"/>
    <property type="molecule type" value="Genomic_DNA"/>
</dbReference>
<dbReference type="GO" id="GO:0016787">
    <property type="term" value="F:hydrolase activity"/>
    <property type="evidence" value="ECO:0007669"/>
    <property type="project" value="UniProtKB-KW"/>
</dbReference>
<keyword evidence="4" id="KW-0540">Nuclease</keyword>
<evidence type="ECO:0000256" key="8">
    <source>
        <dbReference type="SAM" id="MobiDB-lite"/>
    </source>
</evidence>
<evidence type="ECO:0000256" key="5">
    <source>
        <dbReference type="ARBA" id="ARBA00022723"/>
    </source>
</evidence>
<dbReference type="Proteomes" id="UP000704712">
    <property type="component" value="Unassembled WGS sequence"/>
</dbReference>
<sequence>MNEREEQIEEEQSDDELEPTAQVLALTAAYYGATYYCKEDCHTSSLTGAGLVAELEEGHPLRIFRNFRVTKEVFERLCTEVKEAVPASPWARVEVKESVAMFLYCLSKNASNRDLMERFQHSGETVHRHFHSVLKVVCSLAKKYIVQPKTPSNELAKNPKYASQFDKCRLAFDGTHIPAYVPEKDAKPFRDRTGRLSQNVFAACTFDMQFAFVLAGWEGSAADSTVLEDARRKGFATPSGLFDLGDAGYGLTTEVLTPYRGVRYHLREWGQANERPQNYKEYYNLRHAQARNVIERAFGVVKRRFPVLTTPPEFSITTQAEIVLACCVLHNFIRIQNDPNDDPEGEVYGPDDLQDNSTSSGITDTNAGTTAQQRRAKTKEANSFRDRIAKAMWDSYTNYASDLT</sequence>
<comment type="similarity">
    <text evidence="3">Belongs to the HARBI1 family.</text>
</comment>
<evidence type="ECO:0000259" key="10">
    <source>
        <dbReference type="Pfam" id="PF26138"/>
    </source>
</evidence>
<dbReference type="GO" id="GO:0004519">
    <property type="term" value="F:endonuclease activity"/>
    <property type="evidence" value="ECO:0007669"/>
    <property type="project" value="UniProtKB-KW"/>
</dbReference>
<dbReference type="GO" id="GO:0005634">
    <property type="term" value="C:nucleus"/>
    <property type="evidence" value="ECO:0007669"/>
    <property type="project" value="UniProtKB-SubCell"/>
</dbReference>
<feature type="domain" description="DUF8040" evidence="10">
    <location>
        <begin position="43"/>
        <end position="139"/>
    </location>
</feature>
<proteinExistence type="inferred from homology"/>
<dbReference type="PANTHER" id="PTHR22930">
    <property type="match status" value="1"/>
</dbReference>
<dbReference type="InterPro" id="IPR045249">
    <property type="entry name" value="HARBI1-like"/>
</dbReference>
<gene>
    <name evidence="11" type="ORF">GN958_ATG06361</name>
</gene>
<dbReference type="Pfam" id="PF26138">
    <property type="entry name" value="DUF8040"/>
    <property type="match status" value="1"/>
</dbReference>
<comment type="subcellular location">
    <subcellularLocation>
        <location evidence="2">Nucleus</location>
    </subcellularLocation>
</comment>
<keyword evidence="7" id="KW-0539">Nucleus</keyword>
<evidence type="ECO:0000256" key="2">
    <source>
        <dbReference type="ARBA" id="ARBA00004123"/>
    </source>
</evidence>
<dbReference type="InterPro" id="IPR058353">
    <property type="entry name" value="DUF8040"/>
</dbReference>
<keyword evidence="6" id="KW-0378">Hydrolase</keyword>
<accession>A0A8S9UUS1</accession>
<dbReference type="AlphaFoldDB" id="A0A8S9UUS1"/>
<comment type="cofactor">
    <cofactor evidence="1">
        <name>a divalent metal cation</name>
        <dbReference type="ChEBI" id="CHEBI:60240"/>
    </cofactor>
</comment>
<feature type="domain" description="DDE Tnp4" evidence="9">
    <location>
        <begin position="173"/>
        <end position="331"/>
    </location>
</feature>
<feature type="compositionally biased region" description="Polar residues" evidence="8">
    <location>
        <begin position="355"/>
        <end position="373"/>
    </location>
</feature>
<keyword evidence="11" id="KW-0255">Endonuclease</keyword>
<evidence type="ECO:0000313" key="11">
    <source>
        <dbReference type="EMBL" id="KAF4144430.1"/>
    </source>
</evidence>
<name>A0A8S9UUS1_PHYIN</name>
<dbReference type="GO" id="GO:0046872">
    <property type="term" value="F:metal ion binding"/>
    <property type="evidence" value="ECO:0007669"/>
    <property type="project" value="UniProtKB-KW"/>
</dbReference>
<evidence type="ECO:0000256" key="1">
    <source>
        <dbReference type="ARBA" id="ARBA00001968"/>
    </source>
</evidence>
<evidence type="ECO:0000259" key="9">
    <source>
        <dbReference type="Pfam" id="PF13359"/>
    </source>
</evidence>
<evidence type="ECO:0000256" key="7">
    <source>
        <dbReference type="ARBA" id="ARBA00023242"/>
    </source>
</evidence>
<organism evidence="11 12">
    <name type="scientific">Phytophthora infestans</name>
    <name type="common">Potato late blight agent</name>
    <name type="synonym">Botrytis infestans</name>
    <dbReference type="NCBI Taxonomy" id="4787"/>
    <lineage>
        <taxon>Eukaryota</taxon>
        <taxon>Sar</taxon>
        <taxon>Stramenopiles</taxon>
        <taxon>Oomycota</taxon>
        <taxon>Peronosporomycetes</taxon>
        <taxon>Peronosporales</taxon>
        <taxon>Peronosporaceae</taxon>
        <taxon>Phytophthora</taxon>
    </lineage>
</organism>